<keyword evidence="3" id="KW-1185">Reference proteome</keyword>
<gene>
    <name evidence="2" type="ORF">J1N35_001972</name>
</gene>
<dbReference type="EMBL" id="JAIQCV010000001">
    <property type="protein sequence ID" value="KAH1130594.1"/>
    <property type="molecule type" value="Genomic_DNA"/>
</dbReference>
<dbReference type="AlphaFoldDB" id="A0A9D4AMY6"/>
<evidence type="ECO:0000313" key="2">
    <source>
        <dbReference type="EMBL" id="KAH1130594.1"/>
    </source>
</evidence>
<sequence>IDARNPLKRRKKIQIFESKFTYAKFKYERLTLFSFLCGCLGHGDSFCPLRLQYEVQQLKKGWDLMLRAQGRKASIVNSRWLRNDGESCFFGKSQSG</sequence>
<evidence type="ECO:0000313" key="3">
    <source>
        <dbReference type="Proteomes" id="UP000828251"/>
    </source>
</evidence>
<feature type="non-terminal residue" evidence="2">
    <location>
        <position position="1"/>
    </location>
</feature>
<feature type="non-terminal residue" evidence="2">
    <location>
        <position position="96"/>
    </location>
</feature>
<protein>
    <recommendedName>
        <fullName evidence="1">Zinc knuckle CX2CX4HX4C domain-containing protein</fullName>
    </recommendedName>
</protein>
<organism evidence="2 3">
    <name type="scientific">Gossypium stocksii</name>
    <dbReference type="NCBI Taxonomy" id="47602"/>
    <lineage>
        <taxon>Eukaryota</taxon>
        <taxon>Viridiplantae</taxon>
        <taxon>Streptophyta</taxon>
        <taxon>Embryophyta</taxon>
        <taxon>Tracheophyta</taxon>
        <taxon>Spermatophyta</taxon>
        <taxon>Magnoliopsida</taxon>
        <taxon>eudicotyledons</taxon>
        <taxon>Gunneridae</taxon>
        <taxon>Pentapetalae</taxon>
        <taxon>rosids</taxon>
        <taxon>malvids</taxon>
        <taxon>Malvales</taxon>
        <taxon>Malvaceae</taxon>
        <taxon>Malvoideae</taxon>
        <taxon>Gossypium</taxon>
    </lineage>
</organism>
<reference evidence="2 3" key="1">
    <citation type="journal article" date="2021" name="Plant Biotechnol. J.">
        <title>Multi-omics assisted identification of the key and species-specific regulatory components of drought-tolerant mechanisms in Gossypium stocksii.</title>
        <authorList>
            <person name="Yu D."/>
            <person name="Ke L."/>
            <person name="Zhang D."/>
            <person name="Wu Y."/>
            <person name="Sun Y."/>
            <person name="Mei J."/>
            <person name="Sun J."/>
            <person name="Sun Y."/>
        </authorList>
    </citation>
    <scope>NUCLEOTIDE SEQUENCE [LARGE SCALE GENOMIC DNA]</scope>
    <source>
        <strain evidence="3">cv. E1</strain>
        <tissue evidence="2">Leaf</tissue>
    </source>
</reference>
<comment type="caution">
    <text evidence="2">The sequence shown here is derived from an EMBL/GenBank/DDBJ whole genome shotgun (WGS) entry which is preliminary data.</text>
</comment>
<name>A0A9D4AMY6_9ROSI</name>
<evidence type="ECO:0000259" key="1">
    <source>
        <dbReference type="Pfam" id="PF14392"/>
    </source>
</evidence>
<dbReference type="Proteomes" id="UP000828251">
    <property type="component" value="Unassembled WGS sequence"/>
</dbReference>
<dbReference type="Pfam" id="PF14392">
    <property type="entry name" value="zf-CCHC_4"/>
    <property type="match status" value="1"/>
</dbReference>
<accession>A0A9D4AMY6</accession>
<feature type="domain" description="Zinc knuckle CX2CX4HX4C" evidence="1">
    <location>
        <begin position="1"/>
        <end position="48"/>
    </location>
</feature>
<dbReference type="InterPro" id="IPR025836">
    <property type="entry name" value="Zn_knuckle_CX2CX4HX4C"/>
</dbReference>
<dbReference type="OrthoDB" id="998924at2759"/>
<proteinExistence type="predicted"/>